<dbReference type="EMBL" id="KN832882">
    <property type="protein sequence ID" value="KIM97463.1"/>
    <property type="molecule type" value="Genomic_DNA"/>
</dbReference>
<evidence type="ECO:0000313" key="1">
    <source>
        <dbReference type="EMBL" id="KIM97463.1"/>
    </source>
</evidence>
<dbReference type="Proteomes" id="UP000054321">
    <property type="component" value="Unassembled WGS sequence"/>
</dbReference>
<dbReference type="AlphaFoldDB" id="A0A0C3CEU4"/>
<reference evidence="2" key="2">
    <citation type="submission" date="2015-01" db="EMBL/GenBank/DDBJ databases">
        <title>Evolutionary Origins and Diversification of the Mycorrhizal Mutualists.</title>
        <authorList>
            <consortium name="DOE Joint Genome Institute"/>
            <consortium name="Mycorrhizal Genomics Consortium"/>
            <person name="Kohler A."/>
            <person name="Kuo A."/>
            <person name="Nagy L.G."/>
            <person name="Floudas D."/>
            <person name="Copeland A."/>
            <person name="Barry K.W."/>
            <person name="Cichocki N."/>
            <person name="Veneault-Fourrey C."/>
            <person name="LaButti K."/>
            <person name="Lindquist E.A."/>
            <person name="Lipzen A."/>
            <person name="Lundell T."/>
            <person name="Morin E."/>
            <person name="Murat C."/>
            <person name="Riley R."/>
            <person name="Ohm R."/>
            <person name="Sun H."/>
            <person name="Tunlid A."/>
            <person name="Henrissat B."/>
            <person name="Grigoriev I.V."/>
            <person name="Hibbett D.S."/>
            <person name="Martin F."/>
        </authorList>
    </citation>
    <scope>NUCLEOTIDE SEQUENCE [LARGE SCALE GENOMIC DNA]</scope>
    <source>
        <strain evidence="2">Zn</strain>
    </source>
</reference>
<gene>
    <name evidence="1" type="ORF">OIDMADRAFT_130827</name>
</gene>
<keyword evidence="2" id="KW-1185">Reference proteome</keyword>
<feature type="non-terminal residue" evidence="1">
    <location>
        <position position="1"/>
    </location>
</feature>
<dbReference type="HOGENOM" id="CLU_2236149_0_0_1"/>
<name>A0A0C3CEU4_OIDMZ</name>
<sequence length="106" mass="11679">IASIEVKEAPTTAFEIAYSMAHVVKTLVGRPMQVARVNGLKRKLQWPEMQSNETDAAATAKLLHFLSFLGDVKSFEDPASPDSTICMSAFALKRSTTVYNRYVNIG</sequence>
<accession>A0A0C3CEU4</accession>
<dbReference type="InParanoid" id="A0A0C3CEU4"/>
<protein>
    <submittedName>
        <fullName evidence="1">Uncharacterized protein</fullName>
    </submittedName>
</protein>
<organism evidence="1 2">
    <name type="scientific">Oidiodendron maius (strain Zn)</name>
    <dbReference type="NCBI Taxonomy" id="913774"/>
    <lineage>
        <taxon>Eukaryota</taxon>
        <taxon>Fungi</taxon>
        <taxon>Dikarya</taxon>
        <taxon>Ascomycota</taxon>
        <taxon>Pezizomycotina</taxon>
        <taxon>Leotiomycetes</taxon>
        <taxon>Leotiomycetes incertae sedis</taxon>
        <taxon>Myxotrichaceae</taxon>
        <taxon>Oidiodendron</taxon>
    </lineage>
</organism>
<reference evidence="1 2" key="1">
    <citation type="submission" date="2014-04" db="EMBL/GenBank/DDBJ databases">
        <authorList>
            <consortium name="DOE Joint Genome Institute"/>
            <person name="Kuo A."/>
            <person name="Martino E."/>
            <person name="Perotto S."/>
            <person name="Kohler A."/>
            <person name="Nagy L.G."/>
            <person name="Floudas D."/>
            <person name="Copeland A."/>
            <person name="Barry K.W."/>
            <person name="Cichocki N."/>
            <person name="Veneault-Fourrey C."/>
            <person name="LaButti K."/>
            <person name="Lindquist E.A."/>
            <person name="Lipzen A."/>
            <person name="Lundell T."/>
            <person name="Morin E."/>
            <person name="Murat C."/>
            <person name="Sun H."/>
            <person name="Tunlid A."/>
            <person name="Henrissat B."/>
            <person name="Grigoriev I.V."/>
            <person name="Hibbett D.S."/>
            <person name="Martin F."/>
            <person name="Nordberg H.P."/>
            <person name="Cantor M.N."/>
            <person name="Hua S.X."/>
        </authorList>
    </citation>
    <scope>NUCLEOTIDE SEQUENCE [LARGE SCALE GENOMIC DNA]</scope>
    <source>
        <strain evidence="1 2">Zn</strain>
    </source>
</reference>
<proteinExistence type="predicted"/>
<evidence type="ECO:0000313" key="2">
    <source>
        <dbReference type="Proteomes" id="UP000054321"/>
    </source>
</evidence>
<dbReference type="OrthoDB" id="10446473at2759"/>